<evidence type="ECO:0000313" key="2">
    <source>
        <dbReference type="Proteomes" id="UP000811899"/>
    </source>
</evidence>
<dbReference type="Proteomes" id="UP000811899">
    <property type="component" value="Unassembled WGS sequence"/>
</dbReference>
<reference evidence="1 2" key="1">
    <citation type="submission" date="2021-05" db="EMBL/GenBank/DDBJ databases">
        <title>The draft genome of Geobacter pelophilus DSM 12255.</title>
        <authorList>
            <person name="Xu Z."/>
            <person name="Masuda Y."/>
            <person name="Itoh H."/>
            <person name="Senoo K."/>
        </authorList>
    </citation>
    <scope>NUCLEOTIDE SEQUENCE [LARGE SCALE GENOMIC DNA]</scope>
    <source>
        <strain evidence="1 2">DSM 12255</strain>
    </source>
</reference>
<dbReference type="AlphaFoldDB" id="A0AAW4LB92"/>
<evidence type="ECO:0000313" key="1">
    <source>
        <dbReference type="EMBL" id="MBT0666368.1"/>
    </source>
</evidence>
<organism evidence="1 2">
    <name type="scientific">Geoanaerobacter pelophilus</name>
    <dbReference type="NCBI Taxonomy" id="60036"/>
    <lineage>
        <taxon>Bacteria</taxon>
        <taxon>Pseudomonadati</taxon>
        <taxon>Thermodesulfobacteriota</taxon>
        <taxon>Desulfuromonadia</taxon>
        <taxon>Geobacterales</taxon>
        <taxon>Geobacteraceae</taxon>
        <taxon>Geoanaerobacter</taxon>
    </lineage>
</organism>
<keyword evidence="2" id="KW-1185">Reference proteome</keyword>
<evidence type="ECO:0008006" key="3">
    <source>
        <dbReference type="Google" id="ProtNLM"/>
    </source>
</evidence>
<sequence>MYEVFSSGGGTQSACISALIVQGKLPKPDFMVIADTGRECDTTWQYMDAVVRPAMADIGVDVHRIGPEWQSMPAHGRNYQTHNENTLLIPVFTSQNGDSGKLSGFCSTAWKIEVVNRYLSRTFGITRSKYRKWIGFSLDEWRRAQRMMMGDEYQKGQIRFPLIVDVPLKRHEAIREVERMGWPTPPRSRCWMCPNQADDEWRGLSQDEFAKAVQFEAELQTVDPHAWLHKSCTPLTQVDFEAEPTLFDSGNYCNSGVCFV</sequence>
<dbReference type="EMBL" id="JAHCVJ010000011">
    <property type="protein sequence ID" value="MBT0666368.1"/>
    <property type="molecule type" value="Genomic_DNA"/>
</dbReference>
<name>A0AAW4LB92_9BACT</name>
<protein>
    <recommendedName>
        <fullName evidence="3">3'-phosphoadenosine 5'-phosphosulfate sulfotransferase (PAPS reductase)/FAD synthetase</fullName>
    </recommendedName>
</protein>
<comment type="caution">
    <text evidence="1">The sequence shown here is derived from an EMBL/GenBank/DDBJ whole genome shotgun (WGS) entry which is preliminary data.</text>
</comment>
<dbReference type="RefSeq" id="WP_214173142.1">
    <property type="nucleotide sequence ID" value="NZ_JAHCVJ010000011.1"/>
</dbReference>
<gene>
    <name evidence="1" type="ORF">KI809_18830</name>
</gene>
<dbReference type="Gene3D" id="3.40.50.620">
    <property type="entry name" value="HUPs"/>
    <property type="match status" value="1"/>
</dbReference>
<accession>A0AAW4LB92</accession>
<dbReference type="InterPro" id="IPR014729">
    <property type="entry name" value="Rossmann-like_a/b/a_fold"/>
</dbReference>
<proteinExistence type="predicted"/>